<sequence>MCLFKPGGFSIGYSQITLFFEKHYCVGAKHLPVYSITRSIEQNWCVYIILCLCLLCRQMLRPCFIKRVFL</sequence>
<name>Q1Q510_KUEST</name>
<reference evidence="2 3" key="3">
    <citation type="submission" date="2020-02" db="EMBL/GenBank/DDBJ databases">
        <title>Newly sequenced genome of strain CSTR1 showed variability in Candidatus Kuenenia stuttgartiensis genomes.</title>
        <authorList>
            <person name="Ding C."/>
            <person name="Adrian L."/>
        </authorList>
    </citation>
    <scope>NUCLEOTIDE SEQUENCE [LARGE SCALE GENOMIC DNA]</scope>
    <source>
        <strain evidence="2 3">CSTR1</strain>
    </source>
</reference>
<reference evidence="1" key="1">
    <citation type="journal article" date="2006" name="Nature">
        <title>Deciphering the evolution and metabolism of an anammox bacterium from a community genome.</title>
        <authorList>
            <person name="Strous M."/>
            <person name="Pelletier E."/>
            <person name="Mangenot S."/>
            <person name="Rattei T."/>
            <person name="Lehner A."/>
            <person name="Taylor M.W."/>
            <person name="Horn M."/>
            <person name="Daims H."/>
            <person name="Bartol-Mavel D."/>
            <person name="Wincker P."/>
            <person name="Barbe V."/>
            <person name="Fonknechten N."/>
            <person name="Vallenet D."/>
            <person name="Segurens B."/>
            <person name="Schenowitz-Truong C."/>
            <person name="Medigue C."/>
            <person name="Collingro A."/>
            <person name="Snel B."/>
            <person name="Dutilh B.E."/>
            <person name="OpDenCamp H.J.M."/>
            <person name="vanDerDrift C."/>
            <person name="Cirpus I."/>
            <person name="vanDePas-Schoonen K.T."/>
            <person name="Harhangi H.R."/>
            <person name="vanNiftrik L."/>
            <person name="Schmid M."/>
            <person name="Keltjens J."/>
            <person name="vanDeVossenberg J."/>
            <person name="Kartal B."/>
            <person name="Meier H."/>
            <person name="Frishman D."/>
            <person name="Huynen M.A."/>
            <person name="Mewes H."/>
            <person name="Weissenbach J."/>
            <person name="Jetten M.S.M."/>
            <person name="Wagner M."/>
            <person name="LePaslier D."/>
        </authorList>
    </citation>
    <scope>NUCLEOTIDE SEQUENCE</scope>
</reference>
<dbReference type="Proteomes" id="UP000501926">
    <property type="component" value="Chromosome"/>
</dbReference>
<gene>
    <name evidence="2" type="ORF">KsCSTR_31260</name>
    <name evidence="1" type="ORF">kuste4333</name>
</gene>
<dbReference type="AlphaFoldDB" id="Q1Q510"/>
<protein>
    <submittedName>
        <fullName evidence="1">Uncharacterized protein</fullName>
    </submittedName>
</protein>
<dbReference type="EMBL" id="CP049055">
    <property type="protein sequence ID" value="QII12505.1"/>
    <property type="molecule type" value="Genomic_DNA"/>
</dbReference>
<accession>Q1Q510</accession>
<evidence type="ECO:0000313" key="1">
    <source>
        <dbReference type="EMBL" id="CAJ75095.1"/>
    </source>
</evidence>
<evidence type="ECO:0000313" key="2">
    <source>
        <dbReference type="EMBL" id="QII12505.1"/>
    </source>
</evidence>
<proteinExistence type="predicted"/>
<evidence type="ECO:0000313" key="3">
    <source>
        <dbReference type="Proteomes" id="UP000501926"/>
    </source>
</evidence>
<reference evidence="1" key="2">
    <citation type="submission" date="2006-01" db="EMBL/GenBank/DDBJ databases">
        <authorList>
            <person name="Genoscope"/>
        </authorList>
    </citation>
    <scope>NUCLEOTIDE SEQUENCE</scope>
</reference>
<organism evidence="1">
    <name type="scientific">Kuenenia stuttgartiensis</name>
    <dbReference type="NCBI Taxonomy" id="174633"/>
    <lineage>
        <taxon>Bacteria</taxon>
        <taxon>Pseudomonadati</taxon>
        <taxon>Planctomycetota</taxon>
        <taxon>Candidatus Brocadiia</taxon>
        <taxon>Candidatus Brocadiales</taxon>
        <taxon>Candidatus Brocadiaceae</taxon>
        <taxon>Candidatus Kuenenia</taxon>
    </lineage>
</organism>
<dbReference type="EMBL" id="CT573071">
    <property type="protein sequence ID" value="CAJ75095.1"/>
    <property type="molecule type" value="Genomic_DNA"/>
</dbReference>